<dbReference type="Proteomes" id="UP000001294">
    <property type="component" value="Unassembled WGS sequence"/>
</dbReference>
<sequence>MTTTSCRYPDQTKTGSQGGTDAGVLRLRMEPAQWLKAENLASAKMEKGDAYIMLGGTYYAGGENTTTDETRPMHDLFLTRGVIRTEEHRYLLHAKEEVLSLSLECSKRWVSTCQGLILVLLTFSLL</sequence>
<dbReference type="AlphaFoldDB" id="B6QE29"/>
<evidence type="ECO:0000256" key="1">
    <source>
        <dbReference type="SAM" id="MobiDB-lite"/>
    </source>
</evidence>
<proteinExistence type="predicted"/>
<accession>B6QE29</accession>
<dbReference type="HOGENOM" id="CLU_1982330_0_0_1"/>
<keyword evidence="3" id="KW-1185">Reference proteome</keyword>
<name>B6QE29_TALMQ</name>
<feature type="region of interest" description="Disordered" evidence="1">
    <location>
        <begin position="1"/>
        <end position="22"/>
    </location>
</feature>
<feature type="compositionally biased region" description="Polar residues" evidence="1">
    <location>
        <begin position="1"/>
        <end position="15"/>
    </location>
</feature>
<dbReference type="Gene3D" id="2.60.120.620">
    <property type="entry name" value="q2cbj1_9rhob like domain"/>
    <property type="match status" value="1"/>
</dbReference>
<protein>
    <submittedName>
        <fullName evidence="2">Uncharacterized protein</fullName>
    </submittedName>
</protein>
<gene>
    <name evidence="2" type="ORF">PMAA_079250</name>
</gene>
<reference evidence="3" key="1">
    <citation type="journal article" date="2015" name="Genome Announc.">
        <title>Genome sequence of the AIDS-associated pathogen Penicillium marneffei (ATCC18224) and its near taxonomic relative Talaromyces stipitatus (ATCC10500).</title>
        <authorList>
            <person name="Nierman W.C."/>
            <person name="Fedorova-Abrams N.D."/>
            <person name="Andrianopoulos A."/>
        </authorList>
    </citation>
    <scope>NUCLEOTIDE SEQUENCE [LARGE SCALE GENOMIC DNA]</scope>
    <source>
        <strain evidence="3">ATCC 18224 / CBS 334.59 / QM 7333</strain>
    </source>
</reference>
<dbReference type="PhylomeDB" id="B6QE29"/>
<dbReference type="VEuPathDB" id="FungiDB:PMAA_079250"/>
<organism evidence="2 3">
    <name type="scientific">Talaromyces marneffei (strain ATCC 18224 / CBS 334.59 / QM 7333)</name>
    <name type="common">Penicillium marneffei</name>
    <dbReference type="NCBI Taxonomy" id="441960"/>
    <lineage>
        <taxon>Eukaryota</taxon>
        <taxon>Fungi</taxon>
        <taxon>Dikarya</taxon>
        <taxon>Ascomycota</taxon>
        <taxon>Pezizomycotina</taxon>
        <taxon>Eurotiomycetes</taxon>
        <taxon>Eurotiomycetidae</taxon>
        <taxon>Eurotiales</taxon>
        <taxon>Trichocomaceae</taxon>
        <taxon>Talaromyces</taxon>
        <taxon>Talaromyces sect. Talaromyces</taxon>
    </lineage>
</organism>
<dbReference type="EMBL" id="DS995901">
    <property type="protein sequence ID" value="EEA23900.1"/>
    <property type="molecule type" value="Genomic_DNA"/>
</dbReference>
<evidence type="ECO:0000313" key="2">
    <source>
        <dbReference type="EMBL" id="EEA23900.1"/>
    </source>
</evidence>
<evidence type="ECO:0000313" key="3">
    <source>
        <dbReference type="Proteomes" id="UP000001294"/>
    </source>
</evidence>